<evidence type="ECO:0000256" key="1">
    <source>
        <dbReference type="SAM" id="Phobius"/>
    </source>
</evidence>
<comment type="caution">
    <text evidence="2">The sequence shown here is derived from an EMBL/GenBank/DDBJ whole genome shotgun (WGS) entry which is preliminary data.</text>
</comment>
<evidence type="ECO:0000313" key="2">
    <source>
        <dbReference type="EMBL" id="OOE84197.1"/>
    </source>
</evidence>
<proteinExistence type="predicted"/>
<keyword evidence="1" id="KW-1133">Transmembrane helix</keyword>
<keyword evidence="1" id="KW-0812">Transmembrane</keyword>
<evidence type="ECO:0000313" key="3">
    <source>
        <dbReference type="Proteomes" id="UP000188627"/>
    </source>
</evidence>
<accession>A0ABX3K7Q7</accession>
<organism evidence="2 3">
    <name type="scientific">Salinivibrio sharmensis</name>
    <dbReference type="NCBI Taxonomy" id="390883"/>
    <lineage>
        <taxon>Bacteria</taxon>
        <taxon>Pseudomonadati</taxon>
        <taxon>Pseudomonadota</taxon>
        <taxon>Gammaproteobacteria</taxon>
        <taxon>Vibrionales</taxon>
        <taxon>Vibrionaceae</taxon>
        <taxon>Salinivibrio</taxon>
    </lineage>
</organism>
<keyword evidence="3" id="KW-1185">Reference proteome</keyword>
<protein>
    <submittedName>
        <fullName evidence="2">Uncharacterized protein</fullName>
    </submittedName>
</protein>
<sequence length="108" mass="11463">MILTSKSVDLIILMARKYSNGVAVVNELCKLINKSLTKGEGMRKAQTGKLGLAYGYRIAAYTGLSGLAFWGLTHSHEHILLATLAICAAALGLLVETVSTSTPDSQPD</sequence>
<dbReference type="Proteomes" id="UP000188627">
    <property type="component" value="Unassembled WGS sequence"/>
</dbReference>
<dbReference type="EMBL" id="MUFC01000028">
    <property type="protein sequence ID" value="OOE84197.1"/>
    <property type="molecule type" value="Genomic_DNA"/>
</dbReference>
<feature type="transmembrane region" description="Helical" evidence="1">
    <location>
        <begin position="52"/>
        <end position="72"/>
    </location>
</feature>
<keyword evidence="1" id="KW-0472">Membrane</keyword>
<name>A0ABX3K7Q7_9GAMM</name>
<dbReference type="RefSeq" id="WP_077773321.1">
    <property type="nucleotide sequence ID" value="NZ_MUFC01000028.1"/>
</dbReference>
<gene>
    <name evidence="2" type="ORF">BZG74_15240</name>
</gene>
<feature type="transmembrane region" description="Helical" evidence="1">
    <location>
        <begin position="78"/>
        <end position="95"/>
    </location>
</feature>
<reference evidence="3" key="1">
    <citation type="submission" date="2017-01" db="EMBL/GenBank/DDBJ databases">
        <title>Draft genome of the species Salinivibrio sharmensis.</title>
        <authorList>
            <person name="Lopez-Hermoso C."/>
            <person name="De La Haba R."/>
            <person name="Sanchez-Porro C."/>
            <person name="Ventosa A."/>
        </authorList>
    </citation>
    <scope>NUCLEOTIDE SEQUENCE [LARGE SCALE GENOMIC DNA]</scope>
    <source>
        <strain evidence="3">CBH463</strain>
    </source>
</reference>